<dbReference type="PANTHER" id="PTHR33508">
    <property type="entry name" value="UPF0056 MEMBRANE PROTEIN YHCE"/>
    <property type="match status" value="1"/>
</dbReference>
<sequence length="211" mass="23937">MFSDIESEFYIVLLASVAIIAVLNPFGNIPQFLAMTEGLDAQKRKKLFRNIIYTAFCIVLTFLLLGPFVMKYLFKIDINDLRVAGGLILIIMSTKNLLFTPTKNQFQHYNDLTPQELLKKSIVPMSFPMLVGPGTLSTIIVISEDHNLIIAIASVLLTFFFIFILFHFSATIEKMIGKLVLYVFSRIALVFIMAMGVKMIFVGIKTYIYQI</sequence>
<name>A0A0A8H2J3_9BACT</name>
<evidence type="ECO:0000313" key="8">
    <source>
        <dbReference type="EMBL" id="AJC87885.1"/>
    </source>
</evidence>
<protein>
    <recommendedName>
        <fullName evidence="7">UPF0056 membrane protein</fullName>
    </recommendedName>
</protein>
<gene>
    <name evidence="8" type="ORF">CINS_0922</name>
</gene>
<feature type="transmembrane region" description="Helical" evidence="7">
    <location>
        <begin position="81"/>
        <end position="100"/>
    </location>
</feature>
<feature type="transmembrane region" description="Helical" evidence="7">
    <location>
        <begin position="180"/>
        <end position="204"/>
    </location>
</feature>
<dbReference type="KEGG" id="cis:CINS_0922"/>
<reference evidence="8 9" key="1">
    <citation type="journal article" date="2014" name="Genome Biol. Evol.">
        <title>Comparative Genomics of the Campylobacter lari Group.</title>
        <authorList>
            <person name="Miller W.G."/>
            <person name="Yee E."/>
            <person name="Chapman M.H."/>
            <person name="Smith T.P."/>
            <person name="Bono J.L."/>
            <person name="Huynh S."/>
            <person name="Parker C.T."/>
            <person name="Vandamme P."/>
            <person name="Luong K."/>
            <person name="Korlach J."/>
        </authorList>
    </citation>
    <scope>NUCLEOTIDE SEQUENCE [LARGE SCALE GENOMIC DNA]</scope>
    <source>
        <strain evidence="8 9">NCTC 12927</strain>
    </source>
</reference>
<comment type="similarity">
    <text evidence="2 7">Belongs to the UPF0056 (MarC) family.</text>
</comment>
<dbReference type="PANTHER" id="PTHR33508:SF1">
    <property type="entry name" value="UPF0056 MEMBRANE PROTEIN YHCE"/>
    <property type="match status" value="1"/>
</dbReference>
<evidence type="ECO:0000256" key="2">
    <source>
        <dbReference type="ARBA" id="ARBA00009784"/>
    </source>
</evidence>
<feature type="transmembrane region" description="Helical" evidence="7">
    <location>
        <begin position="12"/>
        <end position="35"/>
    </location>
</feature>
<dbReference type="HOGENOM" id="CLU_079909_1_0_7"/>
<evidence type="ECO:0000256" key="5">
    <source>
        <dbReference type="ARBA" id="ARBA00022989"/>
    </source>
</evidence>
<dbReference type="NCBIfam" id="TIGR00427">
    <property type="entry name" value="NAAT family transporter"/>
    <property type="match status" value="1"/>
</dbReference>
<dbReference type="GO" id="GO:0005886">
    <property type="term" value="C:plasma membrane"/>
    <property type="evidence" value="ECO:0007669"/>
    <property type="project" value="UniProtKB-SubCell"/>
</dbReference>
<evidence type="ECO:0000256" key="1">
    <source>
        <dbReference type="ARBA" id="ARBA00004651"/>
    </source>
</evidence>
<keyword evidence="3" id="KW-1003">Cell membrane</keyword>
<keyword evidence="5 7" id="KW-1133">Transmembrane helix</keyword>
<keyword evidence="6 7" id="KW-0472">Membrane</keyword>
<evidence type="ECO:0000256" key="7">
    <source>
        <dbReference type="RuleBase" id="RU362048"/>
    </source>
</evidence>
<keyword evidence="4 7" id="KW-0812">Transmembrane</keyword>
<dbReference type="EMBL" id="CP007770">
    <property type="protein sequence ID" value="AJC87885.1"/>
    <property type="molecule type" value="Genomic_DNA"/>
</dbReference>
<evidence type="ECO:0000256" key="3">
    <source>
        <dbReference type="ARBA" id="ARBA00022475"/>
    </source>
</evidence>
<dbReference type="Pfam" id="PF01914">
    <property type="entry name" value="MarC"/>
    <property type="match status" value="1"/>
</dbReference>
<dbReference type="Proteomes" id="UP000031163">
    <property type="component" value="Chromosome"/>
</dbReference>
<evidence type="ECO:0000313" key="9">
    <source>
        <dbReference type="Proteomes" id="UP000031163"/>
    </source>
</evidence>
<dbReference type="GeneID" id="74431716"/>
<dbReference type="AlphaFoldDB" id="A0A0A8H2J3"/>
<feature type="transmembrane region" description="Helical" evidence="7">
    <location>
        <begin position="47"/>
        <end position="69"/>
    </location>
</feature>
<evidence type="ECO:0000256" key="4">
    <source>
        <dbReference type="ARBA" id="ARBA00022692"/>
    </source>
</evidence>
<dbReference type="STRING" id="1031564.CINS_0922"/>
<proteinExistence type="inferred from homology"/>
<accession>A0A0A8H2J3</accession>
<dbReference type="RefSeq" id="WP_039650258.1">
    <property type="nucleotide sequence ID" value="NZ_CP007770.1"/>
</dbReference>
<comment type="subcellular location">
    <subcellularLocation>
        <location evidence="1 7">Cell membrane</location>
        <topology evidence="1 7">Multi-pass membrane protein</topology>
    </subcellularLocation>
</comment>
<feature type="transmembrane region" description="Helical" evidence="7">
    <location>
        <begin position="148"/>
        <end position="168"/>
    </location>
</feature>
<evidence type="ECO:0000256" key="6">
    <source>
        <dbReference type="ARBA" id="ARBA00023136"/>
    </source>
</evidence>
<organism evidence="8 9">
    <name type="scientific">Campylobacter insulaenigrae NCTC 12927</name>
    <dbReference type="NCBI Taxonomy" id="1031564"/>
    <lineage>
        <taxon>Bacteria</taxon>
        <taxon>Pseudomonadati</taxon>
        <taxon>Campylobacterota</taxon>
        <taxon>Epsilonproteobacteria</taxon>
        <taxon>Campylobacterales</taxon>
        <taxon>Campylobacteraceae</taxon>
        <taxon>Campylobacter</taxon>
    </lineage>
</organism>
<dbReference type="InterPro" id="IPR002771">
    <property type="entry name" value="Multi_antbiot-R_MarC"/>
</dbReference>
<feature type="transmembrane region" description="Helical" evidence="7">
    <location>
        <begin position="121"/>
        <end position="142"/>
    </location>
</feature>